<dbReference type="AlphaFoldDB" id="A0A9P2T9C1"/>
<comment type="caution">
    <text evidence="3">The sequence shown here is derived from an EMBL/GenBank/DDBJ whole genome shotgun (WGS) entry which is preliminary data.</text>
</comment>
<dbReference type="SMART" id="SM00855">
    <property type="entry name" value="PGAM"/>
    <property type="match status" value="1"/>
</dbReference>
<dbReference type="InterPro" id="IPR050275">
    <property type="entry name" value="PGM_Phosphatase"/>
</dbReference>
<evidence type="ECO:0000256" key="2">
    <source>
        <dbReference type="PIRSR" id="PIRSR613078-2"/>
    </source>
</evidence>
<dbReference type="PANTHER" id="PTHR48100:SF62">
    <property type="entry name" value="GLUCOSYL-3-PHOSPHOGLYCERATE PHOSPHATASE"/>
    <property type="match status" value="1"/>
</dbReference>
<feature type="binding site" evidence="2">
    <location>
        <position position="61"/>
    </location>
    <ligand>
        <name>substrate</name>
    </ligand>
</feature>
<gene>
    <name evidence="3" type="ORF">TM51_11134</name>
</gene>
<name>A0A9P2T9C1_THEFU</name>
<evidence type="ECO:0000313" key="4">
    <source>
        <dbReference type="Proteomes" id="UP000014184"/>
    </source>
</evidence>
<dbReference type="GO" id="GO:0016791">
    <property type="term" value="F:phosphatase activity"/>
    <property type="evidence" value="ECO:0007669"/>
    <property type="project" value="TreeGrafter"/>
</dbReference>
<dbReference type="InterPro" id="IPR029033">
    <property type="entry name" value="His_PPase_superfam"/>
</dbReference>
<evidence type="ECO:0000256" key="1">
    <source>
        <dbReference type="PIRSR" id="PIRSR613078-1"/>
    </source>
</evidence>
<feature type="active site" description="Proton donor/acceptor" evidence="1">
    <location>
        <position position="85"/>
    </location>
</feature>
<dbReference type="SUPFAM" id="SSF53254">
    <property type="entry name" value="Phosphoglycerate mutase-like"/>
    <property type="match status" value="1"/>
</dbReference>
<feature type="active site" description="Tele-phosphohistidine intermediate" evidence="1">
    <location>
        <position position="12"/>
    </location>
</feature>
<organism evidence="3 4">
    <name type="scientific">Thermobifida fusca TM51</name>
    <dbReference type="NCBI Taxonomy" id="1169414"/>
    <lineage>
        <taxon>Bacteria</taxon>
        <taxon>Bacillati</taxon>
        <taxon>Actinomycetota</taxon>
        <taxon>Actinomycetes</taxon>
        <taxon>Streptosporangiales</taxon>
        <taxon>Nocardiopsidaceae</taxon>
        <taxon>Thermobifida</taxon>
    </lineage>
</organism>
<evidence type="ECO:0000313" key="3">
    <source>
        <dbReference type="EMBL" id="EOR70805.1"/>
    </source>
</evidence>
<accession>A0A9P2T9C1</accession>
<reference evidence="3 4" key="1">
    <citation type="journal article" date="2013" name="Genome Announc.">
        <title>Draft Genome Sequence of the Lignocellulose Decomposer Thermobifida fusca Strain TM51.</title>
        <authorList>
            <person name="Toth A."/>
            <person name="Barna T."/>
            <person name="Nagy I."/>
            <person name="Horvath B."/>
            <person name="Nagy I."/>
            <person name="Tancsics A."/>
            <person name="Kriszt B."/>
            <person name="Baka E."/>
            <person name="Fekete C."/>
            <person name="Kukolya J."/>
        </authorList>
    </citation>
    <scope>NUCLEOTIDE SEQUENCE [LARGE SCALE GENOMIC DNA]</scope>
    <source>
        <strain evidence="3 4">TM51</strain>
    </source>
</reference>
<feature type="binding site" evidence="2">
    <location>
        <begin position="11"/>
        <end position="18"/>
    </location>
    <ligand>
        <name>substrate</name>
    </ligand>
</feature>
<dbReference type="InterPro" id="IPR013078">
    <property type="entry name" value="His_Pase_superF_clade-1"/>
</dbReference>
<dbReference type="PANTHER" id="PTHR48100">
    <property type="entry name" value="BROAD-SPECIFICITY PHOSPHATASE YOR283W-RELATED"/>
    <property type="match status" value="1"/>
</dbReference>
<dbReference type="Pfam" id="PF00300">
    <property type="entry name" value="His_Phos_1"/>
    <property type="match status" value="1"/>
</dbReference>
<sequence>MTETRRVICWRHGQTDWNIENRFQGQRDVPLNETGLAQAERAARLLAQLRPDAIVASDLQRAADTARALARIVGLPVTYDPALRERFGGPWEGLTRAEIAAGWPERLPTMDIPGGEDLGTVGKRVAEAIQRGLEKVPEGGTLVVVGHGAALRAGIHTMLGLQADQWEVLGTLSNCSWSVLGPSRSGGWRLLEYNARSLPEEKVLGDDR</sequence>
<dbReference type="GO" id="GO:0005737">
    <property type="term" value="C:cytoplasm"/>
    <property type="evidence" value="ECO:0007669"/>
    <property type="project" value="TreeGrafter"/>
</dbReference>
<proteinExistence type="predicted"/>
<dbReference type="CDD" id="cd07067">
    <property type="entry name" value="HP_PGM_like"/>
    <property type="match status" value="1"/>
</dbReference>
<dbReference type="RefSeq" id="WP_011292592.1">
    <property type="nucleotide sequence ID" value="NZ_AOSG01000059.1"/>
</dbReference>
<keyword evidence="4" id="KW-1185">Reference proteome</keyword>
<dbReference type="Proteomes" id="UP000014184">
    <property type="component" value="Unassembled WGS sequence"/>
</dbReference>
<dbReference type="EMBL" id="AOSG01000059">
    <property type="protein sequence ID" value="EOR70805.1"/>
    <property type="molecule type" value="Genomic_DNA"/>
</dbReference>
<dbReference type="Gene3D" id="3.40.50.1240">
    <property type="entry name" value="Phosphoglycerate mutase-like"/>
    <property type="match status" value="1"/>
</dbReference>
<protein>
    <submittedName>
        <fullName evidence="3">Phosphoglycerate mutase</fullName>
    </submittedName>
</protein>